<keyword evidence="2" id="KW-0378">Hydrolase</keyword>
<gene>
    <name evidence="5" type="ORF">BSL78_00458</name>
</gene>
<dbReference type="Gene3D" id="3.30.420.10">
    <property type="entry name" value="Ribonuclease H-like superfamily/Ribonuclease H"/>
    <property type="match status" value="1"/>
</dbReference>
<accession>A0A2G8LQR2</accession>
<reference evidence="5 6" key="1">
    <citation type="journal article" date="2017" name="PLoS Biol.">
        <title>The sea cucumber genome provides insights into morphological evolution and visceral regeneration.</title>
        <authorList>
            <person name="Zhang X."/>
            <person name="Sun L."/>
            <person name="Yuan J."/>
            <person name="Sun Y."/>
            <person name="Gao Y."/>
            <person name="Zhang L."/>
            <person name="Li S."/>
            <person name="Dai H."/>
            <person name="Hamel J.F."/>
            <person name="Liu C."/>
            <person name="Yu Y."/>
            <person name="Liu S."/>
            <person name="Lin W."/>
            <person name="Guo K."/>
            <person name="Jin S."/>
            <person name="Xu P."/>
            <person name="Storey K.B."/>
            <person name="Huan P."/>
            <person name="Zhang T."/>
            <person name="Zhou Y."/>
            <person name="Zhang J."/>
            <person name="Lin C."/>
            <person name="Li X."/>
            <person name="Xing L."/>
            <person name="Huo D."/>
            <person name="Sun M."/>
            <person name="Wang L."/>
            <person name="Mercier A."/>
            <person name="Li F."/>
            <person name="Yang H."/>
            <person name="Xiang J."/>
        </authorList>
    </citation>
    <scope>NUCLEOTIDE SEQUENCE [LARGE SCALE GENOMIC DNA]</scope>
    <source>
        <strain evidence="5">Shaxun</strain>
        <tissue evidence="5">Muscle</tissue>
    </source>
</reference>
<dbReference type="InterPro" id="IPR013520">
    <property type="entry name" value="Ribonucl_H"/>
</dbReference>
<evidence type="ECO:0000256" key="2">
    <source>
        <dbReference type="ARBA" id="ARBA00022801"/>
    </source>
</evidence>
<organism evidence="5 6">
    <name type="scientific">Stichopus japonicus</name>
    <name type="common">Sea cucumber</name>
    <dbReference type="NCBI Taxonomy" id="307972"/>
    <lineage>
        <taxon>Eukaryota</taxon>
        <taxon>Metazoa</taxon>
        <taxon>Echinodermata</taxon>
        <taxon>Eleutherozoa</taxon>
        <taxon>Echinozoa</taxon>
        <taxon>Holothuroidea</taxon>
        <taxon>Aspidochirotacea</taxon>
        <taxon>Aspidochirotida</taxon>
        <taxon>Stichopodidae</taxon>
        <taxon>Apostichopus</taxon>
    </lineage>
</organism>
<evidence type="ECO:0000313" key="5">
    <source>
        <dbReference type="EMBL" id="PIK62562.1"/>
    </source>
</evidence>
<feature type="domain" description="Exonuclease" evidence="4">
    <location>
        <begin position="17"/>
        <end position="200"/>
    </location>
</feature>
<dbReference type="Proteomes" id="UP000230750">
    <property type="component" value="Unassembled WGS sequence"/>
</dbReference>
<keyword evidence="3" id="KW-0269">Exonuclease</keyword>
<dbReference type="PANTHER" id="PTHR23044">
    <property type="entry name" value="3'-5' EXONUCLEASE ERI1-RELATED"/>
    <property type="match status" value="1"/>
</dbReference>
<dbReference type="InterPro" id="IPR012337">
    <property type="entry name" value="RNaseH-like_sf"/>
</dbReference>
<name>A0A2G8LQR2_STIJA</name>
<dbReference type="EMBL" id="MRZV01000009">
    <property type="protein sequence ID" value="PIK62562.1"/>
    <property type="molecule type" value="Genomic_DNA"/>
</dbReference>
<evidence type="ECO:0000256" key="1">
    <source>
        <dbReference type="ARBA" id="ARBA00022722"/>
    </source>
</evidence>
<dbReference type="InterPro" id="IPR051274">
    <property type="entry name" value="3-5_Exoribonuclease"/>
</dbReference>
<evidence type="ECO:0000259" key="4">
    <source>
        <dbReference type="SMART" id="SM00479"/>
    </source>
</evidence>
<keyword evidence="6" id="KW-1185">Reference proteome</keyword>
<dbReference type="SMART" id="SM00479">
    <property type="entry name" value="EXOIII"/>
    <property type="match status" value="1"/>
</dbReference>
<dbReference type="InterPro" id="IPR036397">
    <property type="entry name" value="RNaseH_sf"/>
</dbReference>
<keyword evidence="1" id="KW-0540">Nuclease</keyword>
<dbReference type="OrthoDB" id="448399at2759"/>
<comment type="caution">
    <text evidence="5">The sequence shown here is derived from an EMBL/GenBank/DDBJ whole genome shotgun (WGS) entry which is preliminary data.</text>
</comment>
<dbReference type="PANTHER" id="PTHR23044:SF61">
    <property type="entry name" value="3'-5' EXORIBONUCLEASE 1-RELATED"/>
    <property type="match status" value="1"/>
</dbReference>
<proteinExistence type="predicted"/>
<dbReference type="Pfam" id="PF00929">
    <property type="entry name" value="RNase_T"/>
    <property type="match status" value="1"/>
</dbReference>
<sequence length="208" mass="23825">MASSIASANIAAQDFHYFLVLDFEATCIKNGMLAPQEIIEFPVLKVSGRTFEVESEFHTYVEPQVHEVGEFCTELTGITKEMVAGKPHLPDVLEMFHDWMQKEDLLSNETKSIFVTCGDWDLKTMLPGHCEYCKLPIKPYFNQWINIKKPFARVTGEYPKSMMAMLERLDLKHVGRHHSGLDDCKNIAKILKAIAERKFRFIPTGAKR</sequence>
<evidence type="ECO:0000313" key="6">
    <source>
        <dbReference type="Proteomes" id="UP000230750"/>
    </source>
</evidence>
<protein>
    <submittedName>
        <fullName evidence="5">Putative ERI1 exoribonuclease 3</fullName>
    </submittedName>
</protein>
<dbReference type="STRING" id="307972.A0A2G8LQR2"/>
<dbReference type="SUPFAM" id="SSF53098">
    <property type="entry name" value="Ribonuclease H-like"/>
    <property type="match status" value="1"/>
</dbReference>
<dbReference type="GO" id="GO:0000175">
    <property type="term" value="F:3'-5'-RNA exonuclease activity"/>
    <property type="evidence" value="ECO:0007669"/>
    <property type="project" value="InterPro"/>
</dbReference>
<dbReference type="InterPro" id="IPR047201">
    <property type="entry name" value="ERI-1_3'hExo-like"/>
</dbReference>
<evidence type="ECO:0000256" key="3">
    <source>
        <dbReference type="ARBA" id="ARBA00022839"/>
    </source>
</evidence>
<dbReference type="AlphaFoldDB" id="A0A2G8LQR2"/>
<dbReference type="CDD" id="cd06133">
    <property type="entry name" value="ERI-1_3'hExo_like"/>
    <property type="match status" value="1"/>
</dbReference>
<dbReference type="GO" id="GO:0003676">
    <property type="term" value="F:nucleic acid binding"/>
    <property type="evidence" value="ECO:0007669"/>
    <property type="project" value="InterPro"/>
</dbReference>